<name>A0A444EP05_ENSVE</name>
<evidence type="ECO:0000313" key="1">
    <source>
        <dbReference type="EMBL" id="RZR72761.1"/>
    </source>
</evidence>
<organism evidence="1">
    <name type="scientific">Ensete ventricosum</name>
    <name type="common">Abyssinian banana</name>
    <name type="synonym">Musa ensete</name>
    <dbReference type="NCBI Taxonomy" id="4639"/>
    <lineage>
        <taxon>Eukaryota</taxon>
        <taxon>Viridiplantae</taxon>
        <taxon>Streptophyta</taxon>
        <taxon>Embryophyta</taxon>
        <taxon>Tracheophyta</taxon>
        <taxon>Spermatophyta</taxon>
        <taxon>Magnoliopsida</taxon>
        <taxon>Liliopsida</taxon>
        <taxon>Zingiberales</taxon>
        <taxon>Musaceae</taxon>
        <taxon>Ensete</taxon>
    </lineage>
</organism>
<protein>
    <submittedName>
        <fullName evidence="1">Uncharacterized protein</fullName>
    </submittedName>
</protein>
<accession>A0A444EP05</accession>
<proteinExistence type="predicted"/>
<gene>
    <name evidence="1" type="ORF">BHM03_00016845</name>
</gene>
<reference evidence="1" key="1">
    <citation type="journal article" date="2018" name="Data Brief">
        <title>Genome sequence data from 17 accessions of Ensete ventricosum, a staple food crop for millions in Ethiopia.</title>
        <authorList>
            <person name="Yemataw Z."/>
            <person name="Muzemil S."/>
            <person name="Ambachew D."/>
            <person name="Tripathi L."/>
            <person name="Tesfaye K."/>
            <person name="Chala A."/>
            <person name="Farbos A."/>
            <person name="O'Neill P."/>
            <person name="Moore K."/>
            <person name="Grant M."/>
            <person name="Studholme D.J."/>
        </authorList>
    </citation>
    <scope>NUCLEOTIDE SEQUENCE [LARGE SCALE GENOMIC DNA]</scope>
    <source>
        <tissue evidence="1">Leaf</tissue>
    </source>
</reference>
<dbReference type="Proteomes" id="UP000290560">
    <property type="component" value="Unassembled WGS sequence"/>
</dbReference>
<dbReference type="EMBL" id="KV875751">
    <property type="protein sequence ID" value="RZR72761.1"/>
    <property type="molecule type" value="Genomic_DNA"/>
</dbReference>
<dbReference type="AlphaFoldDB" id="A0A444EP05"/>
<sequence length="84" mass="9202">MKDICSTYSCGCLFSWPLAFVGKFLPVPTMPLGEYFGRCFNCFGKRGKLMFSVLFATLITKGVIIINDRQLQEGSGAPPQVNGS</sequence>